<dbReference type="GO" id="GO:0016787">
    <property type="term" value="F:hydrolase activity"/>
    <property type="evidence" value="ECO:0007669"/>
    <property type="project" value="UniProtKB-KW"/>
</dbReference>
<feature type="domain" description="AB hydrolase-1" evidence="1">
    <location>
        <begin position="21"/>
        <end position="146"/>
    </location>
</feature>
<keyword evidence="3" id="KW-1185">Reference proteome</keyword>
<dbReference type="PANTHER" id="PTHR43798:SF33">
    <property type="entry name" value="HYDROLASE, PUTATIVE (AFU_ORTHOLOGUE AFUA_2G14860)-RELATED"/>
    <property type="match status" value="1"/>
</dbReference>
<keyword evidence="2" id="KW-0378">Hydrolase</keyword>
<reference evidence="2" key="2">
    <citation type="submission" date="2020-09" db="EMBL/GenBank/DDBJ databases">
        <authorList>
            <person name="Sun Q."/>
            <person name="Zhou Y."/>
        </authorList>
    </citation>
    <scope>NUCLEOTIDE SEQUENCE</scope>
    <source>
        <strain evidence="2">CGMCC 1.15320</strain>
    </source>
</reference>
<dbReference type="PRINTS" id="PR00111">
    <property type="entry name" value="ABHYDROLASE"/>
</dbReference>
<organism evidence="2 3">
    <name type="scientific">Nitratireductor aestuarii</name>
    <dbReference type="NCBI Taxonomy" id="1735103"/>
    <lineage>
        <taxon>Bacteria</taxon>
        <taxon>Pseudomonadati</taxon>
        <taxon>Pseudomonadota</taxon>
        <taxon>Alphaproteobacteria</taxon>
        <taxon>Hyphomicrobiales</taxon>
        <taxon>Phyllobacteriaceae</taxon>
        <taxon>Nitratireductor</taxon>
    </lineage>
</organism>
<accession>A0A916RT04</accession>
<dbReference type="GO" id="GO:0016020">
    <property type="term" value="C:membrane"/>
    <property type="evidence" value="ECO:0007669"/>
    <property type="project" value="TreeGrafter"/>
</dbReference>
<dbReference type="InterPro" id="IPR000073">
    <property type="entry name" value="AB_hydrolase_1"/>
</dbReference>
<dbReference type="InterPro" id="IPR050266">
    <property type="entry name" value="AB_hydrolase_sf"/>
</dbReference>
<dbReference type="Pfam" id="PF00561">
    <property type="entry name" value="Abhydrolase_1"/>
    <property type="match status" value="1"/>
</dbReference>
<gene>
    <name evidence="2" type="ORF">GCM10011385_21830</name>
</gene>
<sequence length="278" mass="31549">MIMQEISCHPMRFFADPVGKPPLLLMHGMLSSRNHWRLNEAALRSRYRLIIAELPGHGETRPSEPYDVRPDALVEAIEQARITLDIPRWHICGQSFGAGLVLRYALKYPEYVGALVWTNANRLLADPLTPDQLAVLHARADKVDQLGLEGIRSDRVYPGNARYFPAEIREILKHDADGSDYSIVADIIRHALGHVTVRDRVRSLRVPTLLVNGMRERAFQPWRQEAAEMLPFMEVVDLDGGHSINIEQAEAFNEAVMNFLPRYDSHLEVEKKVALCST</sequence>
<evidence type="ECO:0000313" key="3">
    <source>
        <dbReference type="Proteomes" id="UP000636264"/>
    </source>
</evidence>
<dbReference type="SUPFAM" id="SSF53474">
    <property type="entry name" value="alpha/beta-Hydrolases"/>
    <property type="match status" value="1"/>
</dbReference>
<comment type="caution">
    <text evidence="2">The sequence shown here is derived from an EMBL/GenBank/DDBJ whole genome shotgun (WGS) entry which is preliminary data.</text>
</comment>
<dbReference type="EMBL" id="BMIF01000006">
    <property type="protein sequence ID" value="GGA67575.1"/>
    <property type="molecule type" value="Genomic_DNA"/>
</dbReference>
<dbReference type="Gene3D" id="3.40.50.1820">
    <property type="entry name" value="alpha/beta hydrolase"/>
    <property type="match status" value="1"/>
</dbReference>
<dbReference type="PANTHER" id="PTHR43798">
    <property type="entry name" value="MONOACYLGLYCEROL LIPASE"/>
    <property type="match status" value="1"/>
</dbReference>
<evidence type="ECO:0000259" key="1">
    <source>
        <dbReference type="Pfam" id="PF00561"/>
    </source>
</evidence>
<reference evidence="2" key="1">
    <citation type="journal article" date="2014" name="Int. J. Syst. Evol. Microbiol.">
        <title>Complete genome sequence of Corynebacterium casei LMG S-19264T (=DSM 44701T), isolated from a smear-ripened cheese.</title>
        <authorList>
            <consortium name="US DOE Joint Genome Institute (JGI-PGF)"/>
            <person name="Walter F."/>
            <person name="Albersmeier A."/>
            <person name="Kalinowski J."/>
            <person name="Ruckert C."/>
        </authorList>
    </citation>
    <scope>NUCLEOTIDE SEQUENCE</scope>
    <source>
        <strain evidence="2">CGMCC 1.15320</strain>
    </source>
</reference>
<evidence type="ECO:0000313" key="2">
    <source>
        <dbReference type="EMBL" id="GGA67575.1"/>
    </source>
</evidence>
<dbReference type="AlphaFoldDB" id="A0A916RT04"/>
<dbReference type="Proteomes" id="UP000636264">
    <property type="component" value="Unassembled WGS sequence"/>
</dbReference>
<protein>
    <submittedName>
        <fullName evidence="2">Alpha/beta hydrolase</fullName>
    </submittedName>
</protein>
<name>A0A916RT04_9HYPH</name>
<proteinExistence type="predicted"/>
<dbReference type="InterPro" id="IPR029058">
    <property type="entry name" value="AB_hydrolase_fold"/>
</dbReference>